<feature type="domain" description="TrwC relaxase" evidence="4">
    <location>
        <begin position="110"/>
        <end position="416"/>
    </location>
</feature>
<dbReference type="Gene3D" id="2.30.30.940">
    <property type="match status" value="1"/>
</dbReference>
<evidence type="ECO:0000256" key="3">
    <source>
        <dbReference type="SAM" id="MobiDB-lite"/>
    </source>
</evidence>
<name>A0ABN9PD35_9MYCO</name>
<accession>A0ABN9PD35</accession>
<evidence type="ECO:0000313" key="6">
    <source>
        <dbReference type="Proteomes" id="UP001190466"/>
    </source>
</evidence>
<evidence type="ECO:0000259" key="4">
    <source>
        <dbReference type="Pfam" id="PF08751"/>
    </source>
</evidence>
<dbReference type="CDD" id="cd17933">
    <property type="entry name" value="DEXSc_RecD-like"/>
    <property type="match status" value="1"/>
</dbReference>
<feature type="region of interest" description="Disordered" evidence="3">
    <location>
        <begin position="1238"/>
        <end position="1266"/>
    </location>
</feature>
<proteinExistence type="predicted"/>
<protein>
    <submittedName>
        <fullName evidence="5">MobF family relaxase</fullName>
    </submittedName>
</protein>
<dbReference type="NCBIfam" id="NF041492">
    <property type="entry name" value="MobF"/>
    <property type="match status" value="1"/>
</dbReference>
<organism evidence="5 6">
    <name type="scientific">[Mycobacterium] wendilense</name>
    <dbReference type="NCBI Taxonomy" id="3064284"/>
    <lineage>
        <taxon>Bacteria</taxon>
        <taxon>Bacillati</taxon>
        <taxon>Actinomycetota</taxon>
        <taxon>Actinomycetes</taxon>
        <taxon>Mycobacteriales</taxon>
        <taxon>Mycobacteriaceae</taxon>
        <taxon>Mycolicibacter</taxon>
    </lineage>
</organism>
<reference evidence="5 6" key="1">
    <citation type="submission" date="2023-08" db="EMBL/GenBank/DDBJ databases">
        <authorList>
            <person name="Folkvardsen B D."/>
            <person name="Norman A."/>
        </authorList>
    </citation>
    <scope>NUCLEOTIDE SEQUENCE [LARGE SCALE GENOMIC DNA]</scope>
    <source>
        <strain evidence="5 6">Mu0050</strain>
        <plasmid evidence="5 6">pMu0050</plasmid>
    </source>
</reference>
<dbReference type="PANTHER" id="PTHR43788:SF6">
    <property type="entry name" value="DNA HELICASE B"/>
    <property type="match status" value="1"/>
</dbReference>
<dbReference type="InterPro" id="IPR050534">
    <property type="entry name" value="Coronavir_polyprotein_1ab"/>
</dbReference>
<dbReference type="Gene3D" id="3.40.50.300">
    <property type="entry name" value="P-loop containing nucleotide triphosphate hydrolases"/>
    <property type="match status" value="2"/>
</dbReference>
<dbReference type="SUPFAM" id="SSF52540">
    <property type="entry name" value="P-loop containing nucleoside triphosphate hydrolases"/>
    <property type="match status" value="2"/>
</dbReference>
<dbReference type="Pfam" id="PF13604">
    <property type="entry name" value="AAA_30"/>
    <property type="match status" value="1"/>
</dbReference>
<evidence type="ECO:0000256" key="2">
    <source>
        <dbReference type="ARBA" id="ARBA00022840"/>
    </source>
</evidence>
<dbReference type="SUPFAM" id="SSF55464">
    <property type="entry name" value="Origin of replication-binding domain, RBD-like"/>
    <property type="match status" value="1"/>
</dbReference>
<evidence type="ECO:0000313" key="5">
    <source>
        <dbReference type="EMBL" id="CAJ1589605.1"/>
    </source>
</evidence>
<dbReference type="InterPro" id="IPR027417">
    <property type="entry name" value="P-loop_NTPase"/>
</dbReference>
<keyword evidence="1" id="KW-0547">Nucleotide-binding</keyword>
<keyword evidence="2" id="KW-0067">ATP-binding</keyword>
<evidence type="ECO:0000256" key="1">
    <source>
        <dbReference type="ARBA" id="ARBA00022741"/>
    </source>
</evidence>
<dbReference type="EMBL" id="OY726396">
    <property type="protein sequence ID" value="CAJ1589605.1"/>
    <property type="molecule type" value="Genomic_DNA"/>
</dbReference>
<keyword evidence="6" id="KW-1185">Reference proteome</keyword>
<sequence>MDDPVQQRHSRPFISALFECLQHPQHQHRLQRHFCPSHRPPRLCFLGVLHVLSRPSQPAPTDNPMPHQDSLAHLHSVCKHRCGARPRPTPGRVGWLLVLTIAPLKQWSVRYYNDTSRAAVSAALDREKAGGGLGEYYSEGESRTPFWMCAGDAETSAALCGLSAADRAGGEADLDVVARWLDDGVAPSGACGRKFSQRANHGFDLTFCAPKSVSLLRALDATGVASKAVVEAHNRAVAEALEYLHTHAGYTRVHNPVTGMKDLQRLPGLVAAAYQHETSRAGDPHLHTHVLVPNKQARADGKLVALDSDSLWHEAKAAGIVYQTTLRHELRAALGVEWDRVDPHSGMAELAGVDPELLAAASQRSTQLSEWAAENLVVDGSGKLTAAQLARAQKATRPRKPEHRPWAELKAQWAARFGGELVLDEAAQQRSRDRQRDEERDPRAWFHAAMKDIDKAAFTRADLIEALGGRLPVALEGNTDGVPFGPRGILEYAADQLGMRVTEARQPHEREGHERYTTMPVLREEAAIYKLIGTRNLAAAVPKDVADTAAKKARLSADQAAAVGAIATSPWLIQVLSAPAGAGKTTSLRALRDAAKKGGITRVLLAAPTGNAADVALAEKAADGGGTVASTLKALRDKRLVFDAQTLLVVDEAGMVGTPALHTLLAAASAAGTKTVLVGDAEQLAPVKARGGMFAQLCTDLPWAQKLTEVWRMRDPEERAASLAIHEGTPASLTQATDWYRSHRRLHIGDPVTMAHDALTAWSNDRANGVDSLLIADRWQIADALNERIHRTVVAEDAPTVAGARRHRIGVGDTIITRRNDPTIDIYPRGSREPVAGAPPVRNGQRWTVTHIDTEVNRLRAVRIGDHASAVLSGDYLRAHVHHGYAVTVHAAQGATAEHCHAVLSPDTGNRAAAYVAMTRGRATNTVYLYERLGGEGDHEHAPQTVEGIHTPRRGDDEDAATALLGLLNRDNTAHTVISTAENTPEEQLSPPVRVLLEQRKTALDKLRIVEQLEEEKEWLDTAFTATSPRATHHIGVRETLDRASGLDEETRAAAQTVVGSLPTVQSVHLHDDQNKPALLATITACVVAGEHNVLALPVTDRARRQASSYSTQGNTYAPETFLRDLDNETLTIDEGTLLLVDDADHLQPEQLHRLTTRAAERSAKLVLVTTNADDPNLTADAPSRHLTEAANIYLNWGYRLGTDTPADSATQKRAAQHRNDPLIAETLDQTRKLIKTLSARPGFGRRHNRDQSRQRSRSEGSGLEL</sequence>
<feature type="compositionally biased region" description="Basic and acidic residues" evidence="3">
    <location>
        <begin position="1250"/>
        <end position="1259"/>
    </location>
</feature>
<dbReference type="PANTHER" id="PTHR43788">
    <property type="entry name" value="DNA2/NAM7 HELICASE FAMILY MEMBER"/>
    <property type="match status" value="1"/>
</dbReference>
<dbReference type="CDD" id="cd18809">
    <property type="entry name" value="SF1_C_RecD"/>
    <property type="match status" value="1"/>
</dbReference>
<dbReference type="RefSeq" id="WP_316517635.1">
    <property type="nucleotide sequence ID" value="NZ_OY726396.1"/>
</dbReference>
<dbReference type="InterPro" id="IPR014862">
    <property type="entry name" value="TrwC"/>
</dbReference>
<gene>
    <name evidence="5" type="primary">mobF</name>
    <name evidence="5" type="ORF">MU0050_004947</name>
</gene>
<geneLocation type="plasmid" evidence="5 6">
    <name>pMu0050</name>
</geneLocation>
<dbReference type="Proteomes" id="UP001190466">
    <property type="component" value="Plasmid pMu0050"/>
</dbReference>
<keyword evidence="5" id="KW-0614">Plasmid</keyword>
<dbReference type="Pfam" id="PF08751">
    <property type="entry name" value="TrwC"/>
    <property type="match status" value="1"/>
</dbReference>